<proteinExistence type="predicted"/>
<protein>
    <submittedName>
        <fullName evidence="2">Response regulator containing a CheY-like receiver domain and an HTH DNA-binding domain</fullName>
    </submittedName>
</protein>
<dbReference type="GO" id="GO:0003677">
    <property type="term" value="F:DNA binding"/>
    <property type="evidence" value="ECO:0007669"/>
    <property type="project" value="UniProtKB-KW"/>
</dbReference>
<organism evidence="2 3">
    <name type="scientific">Saccharomonospora glauca K62</name>
    <dbReference type="NCBI Taxonomy" id="928724"/>
    <lineage>
        <taxon>Bacteria</taxon>
        <taxon>Bacillati</taxon>
        <taxon>Actinomycetota</taxon>
        <taxon>Actinomycetes</taxon>
        <taxon>Pseudonocardiales</taxon>
        <taxon>Pseudonocardiaceae</taxon>
        <taxon>Saccharomonospora</taxon>
    </lineage>
</organism>
<sequence length="340" mass="38371">MSDEHDPDDVAETACRFTDTELAIYLFLLQGPASLPDCCAATGLEEGEVTRVLESLSQSKLVQPLPIQPPRWRAVAPNLAFLNFLSKLRAEYAKLSRQTTSLNNVLNELQSVMRSDVLGCHSAVGVEKLADEAETRTKLIELLLTAQHSVRAMHPTVAWGDVLDMDFSVDRALYDRGLDIRSIYPHTTRRQREGLNYFRRLRELGCQFRTTVSVPGRVILIDDRIAVLLLRSRHDGGVVAREPNIVGFFEQLFEDTWDRALPVSEYDYDKDVRRELELLVLIELSSGRSDEAIARRLDISTRTLRRYITGLYERFGVETRFQLGVAAARAGILPGAPDLE</sequence>
<dbReference type="GO" id="GO:0006355">
    <property type="term" value="P:regulation of DNA-templated transcription"/>
    <property type="evidence" value="ECO:0007669"/>
    <property type="project" value="InterPro"/>
</dbReference>
<dbReference type="Pfam" id="PF00196">
    <property type="entry name" value="GerE"/>
    <property type="match status" value="1"/>
</dbReference>
<dbReference type="EMBL" id="CM001484">
    <property type="protein sequence ID" value="EIE99029.1"/>
    <property type="molecule type" value="Genomic_DNA"/>
</dbReference>
<dbReference type="Gene3D" id="3.30.870.10">
    <property type="entry name" value="Endonuclease Chain A"/>
    <property type="match status" value="1"/>
</dbReference>
<dbReference type="OrthoDB" id="5932488at2"/>
<dbReference type="Gene3D" id="1.10.10.10">
    <property type="entry name" value="Winged helix-like DNA-binding domain superfamily/Winged helix DNA-binding domain"/>
    <property type="match status" value="2"/>
</dbReference>
<gene>
    <name evidence="2" type="ORF">SacglDRAFT_02126</name>
</gene>
<dbReference type="STRING" id="928724.SacglDRAFT_02126"/>
<dbReference type="eggNOG" id="COG2197">
    <property type="taxonomic scope" value="Bacteria"/>
</dbReference>
<name>I1D255_9PSEU</name>
<keyword evidence="3" id="KW-1185">Reference proteome</keyword>
<reference evidence="2 3" key="1">
    <citation type="submission" date="2011-09" db="EMBL/GenBank/DDBJ databases">
        <authorList>
            <consortium name="US DOE Joint Genome Institute (JGI-PGF)"/>
            <person name="Lucas S."/>
            <person name="Han J."/>
            <person name="Lapidus A."/>
            <person name="Cheng J.-F."/>
            <person name="Goodwin L."/>
            <person name="Pitluck S."/>
            <person name="Peters L."/>
            <person name="Land M.L."/>
            <person name="Hauser L."/>
            <person name="Brambilla E."/>
            <person name="Klenk H.-P."/>
            <person name="Woyke T.J."/>
        </authorList>
    </citation>
    <scope>NUCLEOTIDE SEQUENCE [LARGE SCALE GENOMIC DNA]</scope>
    <source>
        <strain evidence="2 3">K62</strain>
    </source>
</reference>
<dbReference type="SUPFAM" id="SSF56024">
    <property type="entry name" value="Phospholipase D/nuclease"/>
    <property type="match status" value="1"/>
</dbReference>
<evidence type="ECO:0000313" key="2">
    <source>
        <dbReference type="EMBL" id="EIE99029.1"/>
    </source>
</evidence>
<dbReference type="SUPFAM" id="SSF46894">
    <property type="entry name" value="C-terminal effector domain of the bipartite response regulators"/>
    <property type="match status" value="1"/>
</dbReference>
<keyword evidence="2" id="KW-0238">DNA-binding</keyword>
<dbReference type="RefSeq" id="WP_005464280.1">
    <property type="nucleotide sequence ID" value="NZ_CM001484.1"/>
</dbReference>
<dbReference type="HOGENOM" id="CLU_056943_2_0_11"/>
<dbReference type="InterPro" id="IPR000792">
    <property type="entry name" value="Tscrpt_reg_LuxR_C"/>
</dbReference>
<evidence type="ECO:0000259" key="1">
    <source>
        <dbReference type="PROSITE" id="PS50043"/>
    </source>
</evidence>
<dbReference type="InterPro" id="IPR051797">
    <property type="entry name" value="TrmB-like"/>
</dbReference>
<dbReference type="AlphaFoldDB" id="I1D255"/>
<reference evidence="3" key="2">
    <citation type="submission" date="2012-01" db="EMBL/GenBank/DDBJ databases">
        <title>Noncontiguous Finished sequence of chromosome of Saccharomonospora glauca K62.</title>
        <authorList>
            <consortium name="US DOE Joint Genome Institute"/>
            <person name="Lucas S."/>
            <person name="Han J."/>
            <person name="Lapidus A."/>
            <person name="Cheng J.-F."/>
            <person name="Goodwin L."/>
            <person name="Pitluck S."/>
            <person name="Peters L."/>
            <person name="Mikhailova N."/>
            <person name="Held B."/>
            <person name="Detter J.C."/>
            <person name="Han C."/>
            <person name="Tapia R."/>
            <person name="Land M."/>
            <person name="Hauser L."/>
            <person name="Kyrpides N."/>
            <person name="Ivanova N."/>
            <person name="Pagani I."/>
            <person name="Brambilla E.-M."/>
            <person name="Klenk H.-P."/>
            <person name="Woyke T."/>
        </authorList>
    </citation>
    <scope>NUCLEOTIDE SEQUENCE [LARGE SCALE GENOMIC DNA]</scope>
    <source>
        <strain evidence="3">K62</strain>
    </source>
</reference>
<accession>I1D255</accession>
<dbReference type="PANTHER" id="PTHR34293:SF1">
    <property type="entry name" value="HTH-TYPE TRANSCRIPTIONAL REGULATOR TRMBL2"/>
    <property type="match status" value="1"/>
</dbReference>
<dbReference type="PANTHER" id="PTHR34293">
    <property type="entry name" value="HTH-TYPE TRANSCRIPTIONAL REGULATOR TRMBL2"/>
    <property type="match status" value="1"/>
</dbReference>
<dbReference type="Proteomes" id="UP000005087">
    <property type="component" value="Chromosome"/>
</dbReference>
<dbReference type="SMART" id="SM00421">
    <property type="entry name" value="HTH_LUXR"/>
    <property type="match status" value="1"/>
</dbReference>
<evidence type="ECO:0000313" key="3">
    <source>
        <dbReference type="Proteomes" id="UP000005087"/>
    </source>
</evidence>
<dbReference type="PROSITE" id="PS50043">
    <property type="entry name" value="HTH_LUXR_2"/>
    <property type="match status" value="1"/>
</dbReference>
<dbReference type="InterPro" id="IPR036388">
    <property type="entry name" value="WH-like_DNA-bd_sf"/>
</dbReference>
<feature type="domain" description="HTH luxR-type" evidence="1">
    <location>
        <begin position="266"/>
        <end position="331"/>
    </location>
</feature>
<dbReference type="InterPro" id="IPR016032">
    <property type="entry name" value="Sig_transdc_resp-reg_C-effctor"/>
</dbReference>